<comment type="caution">
    <text evidence="1">The sequence shown here is derived from an EMBL/GenBank/DDBJ whole genome shotgun (WGS) entry which is preliminary data.</text>
</comment>
<dbReference type="Proteomes" id="UP001152795">
    <property type="component" value="Unassembled WGS sequence"/>
</dbReference>
<evidence type="ECO:0000313" key="1">
    <source>
        <dbReference type="EMBL" id="CAB4030308.1"/>
    </source>
</evidence>
<protein>
    <submittedName>
        <fullName evidence="1">Transient receptor potential cation channel subfamily A member 1</fullName>
    </submittedName>
</protein>
<proteinExistence type="predicted"/>
<name>A0A7D9JJR6_PARCT</name>
<sequence>MIGNQGQTLKKQFHKGEISLENQEEITKLSETFYVKRTSIEHLTNLQLTKNIHANTREEEQRQRKEKEYNAYDWLNLVLEGKLNTLKVCELDKYIDENKLCKKGKKKDKLSAIN</sequence>
<organism evidence="1 2">
    <name type="scientific">Paramuricea clavata</name>
    <name type="common">Red gorgonian</name>
    <name type="synonym">Violescent sea-whip</name>
    <dbReference type="NCBI Taxonomy" id="317549"/>
    <lineage>
        <taxon>Eukaryota</taxon>
        <taxon>Metazoa</taxon>
        <taxon>Cnidaria</taxon>
        <taxon>Anthozoa</taxon>
        <taxon>Octocorallia</taxon>
        <taxon>Malacalcyonacea</taxon>
        <taxon>Plexauridae</taxon>
        <taxon>Paramuricea</taxon>
    </lineage>
</organism>
<evidence type="ECO:0000313" key="2">
    <source>
        <dbReference type="Proteomes" id="UP001152795"/>
    </source>
</evidence>
<dbReference type="AlphaFoldDB" id="A0A7D9JJR6"/>
<keyword evidence="2" id="KW-1185">Reference proteome</keyword>
<gene>
    <name evidence="1" type="ORF">PACLA_8A057745</name>
</gene>
<reference evidence="1" key="1">
    <citation type="submission" date="2020-04" db="EMBL/GenBank/DDBJ databases">
        <authorList>
            <person name="Alioto T."/>
            <person name="Alioto T."/>
            <person name="Gomez Garrido J."/>
        </authorList>
    </citation>
    <scope>NUCLEOTIDE SEQUENCE</scope>
    <source>
        <strain evidence="1">A484AB</strain>
    </source>
</reference>
<keyword evidence="1" id="KW-0675">Receptor</keyword>
<dbReference type="EMBL" id="CACRXK020016774">
    <property type="protein sequence ID" value="CAB4030308.1"/>
    <property type="molecule type" value="Genomic_DNA"/>
</dbReference>
<accession>A0A7D9JJR6</accession>